<dbReference type="PANTHER" id="PTHR43741:SF3">
    <property type="entry name" value="NADPH-DEPENDENT FMN REDUCTASE-LIKE DOMAIN-CONTAINING PROTEIN"/>
    <property type="match status" value="1"/>
</dbReference>
<dbReference type="InterPro" id="IPR050104">
    <property type="entry name" value="FMN-dep_NADH:Q_OxRdtase_AzoR1"/>
</dbReference>
<dbReference type="SUPFAM" id="SSF52218">
    <property type="entry name" value="Flavoproteins"/>
    <property type="match status" value="2"/>
</dbReference>
<dbReference type="InterPro" id="IPR029039">
    <property type="entry name" value="Flavoprotein-like_sf"/>
</dbReference>
<evidence type="ECO:0000313" key="1">
    <source>
        <dbReference type="EMBL" id="KXI11608.1"/>
    </source>
</evidence>
<accession>A0A135YQC4</accession>
<organism evidence="1 2">
    <name type="scientific">Peptostreptococcus anaerobius</name>
    <dbReference type="NCBI Taxonomy" id="1261"/>
    <lineage>
        <taxon>Bacteria</taxon>
        <taxon>Bacillati</taxon>
        <taxon>Bacillota</taxon>
        <taxon>Clostridia</taxon>
        <taxon>Peptostreptococcales</taxon>
        <taxon>Peptostreptococcaceae</taxon>
        <taxon>Peptostreptococcus</taxon>
    </lineage>
</organism>
<dbReference type="Proteomes" id="UP000070326">
    <property type="component" value="Unassembled WGS sequence"/>
</dbReference>
<dbReference type="AlphaFoldDB" id="A0A135YQC4"/>
<dbReference type="STRING" id="1261.HMPREF3195_01317"/>
<name>A0A135YQC4_9FIRM</name>
<dbReference type="Gene3D" id="3.40.50.360">
    <property type="match status" value="2"/>
</dbReference>
<dbReference type="eggNOG" id="COG0655">
    <property type="taxonomic scope" value="Bacteria"/>
</dbReference>
<protein>
    <recommendedName>
        <fullName evidence="3">Flavodoxin family protein</fullName>
    </recommendedName>
</protein>
<dbReference type="EMBL" id="LSQZ01000068">
    <property type="protein sequence ID" value="KXI11608.1"/>
    <property type="molecule type" value="Genomic_DNA"/>
</dbReference>
<dbReference type="RefSeq" id="WP_061101887.1">
    <property type="nucleotide sequence ID" value="NZ_KQ961831.1"/>
</dbReference>
<reference evidence="1 2" key="1">
    <citation type="submission" date="2016-02" db="EMBL/GenBank/DDBJ databases">
        <authorList>
            <person name="Wen L."/>
            <person name="He K."/>
            <person name="Yang H."/>
        </authorList>
    </citation>
    <scope>NUCLEOTIDE SEQUENCE [LARGE SCALE GENOMIC DNA]</scope>
    <source>
        <strain evidence="1 2">MJR8628A</strain>
    </source>
</reference>
<dbReference type="PATRIC" id="fig|1261.5.peg.1321"/>
<comment type="caution">
    <text evidence="1">The sequence shown here is derived from an EMBL/GenBank/DDBJ whole genome shotgun (WGS) entry which is preliminary data.</text>
</comment>
<dbReference type="PANTHER" id="PTHR43741">
    <property type="entry name" value="FMN-DEPENDENT NADH-AZOREDUCTASE 1"/>
    <property type="match status" value="1"/>
</dbReference>
<proteinExistence type="predicted"/>
<gene>
    <name evidence="1" type="ORF">HMPREF3195_01317</name>
</gene>
<evidence type="ECO:0008006" key="3">
    <source>
        <dbReference type="Google" id="ProtNLM"/>
    </source>
</evidence>
<sequence length="407" mass="46552">MELLVLENTVGLKLPDDIDIIDTSNMKPCTGCAGCWIVSPGQCVTKDKAQNFAKNLIKYDTITIISRLSYGGFSYKIKRFLDRCVGYLGTYMHIVDNDVRHTKRYDHTFKLNVIFYGQASEDEKETARSLVDAVCKNYYVSNSNVEFVASFKNAYTLVTGKRVDEDLLAYTDITIPKHQLEEKPKNSIAIINASPKGKRAASEFYSNKLIEICEKISCQEFNIDKFYWSSARPINSDEIMKFTMYDSIILCFGLYVDGMPSHIIENLQRIDYYLYEYMRNHTLGEIGKNIKNTRLYVVSNSGLLHGNQSKHAIESLEYFSNKVGFKWGQGIGIGAGPLYTNPHMDMFAIDEARHVYAALVEFCNNILSPDDNKQIKNLYTMGHMDVDDYMNLLNSIWEKGLKKHQKI</sequence>
<evidence type="ECO:0000313" key="2">
    <source>
        <dbReference type="Proteomes" id="UP000070326"/>
    </source>
</evidence>